<feature type="transmembrane region" description="Helical" evidence="1">
    <location>
        <begin position="44"/>
        <end position="63"/>
    </location>
</feature>
<keyword evidence="3" id="KW-1185">Reference proteome</keyword>
<comment type="caution">
    <text evidence="2">The sequence shown here is derived from an EMBL/GenBank/DDBJ whole genome shotgun (WGS) entry which is preliminary data.</text>
</comment>
<proteinExistence type="predicted"/>
<reference evidence="2 3" key="1">
    <citation type="submission" date="2020-04" db="EMBL/GenBank/DDBJ databases">
        <title>Chromosome-level genome assembly of a cyprinid fish Onychostoma macrolepis by integration of Nanopore Sequencing, Bionano and Hi-C technology.</title>
        <authorList>
            <person name="Wang D."/>
        </authorList>
    </citation>
    <scope>NUCLEOTIDE SEQUENCE [LARGE SCALE GENOMIC DNA]</scope>
    <source>
        <strain evidence="2">SWU-2019</strain>
        <tissue evidence="2">Muscle</tissue>
    </source>
</reference>
<keyword evidence="1" id="KW-0812">Transmembrane</keyword>
<protein>
    <submittedName>
        <fullName evidence="2">Uncharacterized protein</fullName>
    </submittedName>
</protein>
<accession>A0A7J6BSU1</accession>
<evidence type="ECO:0000313" key="3">
    <source>
        <dbReference type="Proteomes" id="UP000579812"/>
    </source>
</evidence>
<gene>
    <name evidence="2" type="ORF">G5714_021591</name>
</gene>
<name>A0A7J6BSU1_9TELE</name>
<evidence type="ECO:0000256" key="1">
    <source>
        <dbReference type="SAM" id="Phobius"/>
    </source>
</evidence>
<dbReference type="AlphaFoldDB" id="A0A7J6BSU1"/>
<sequence>MTYWKGIFAFDNQLNRSWCKPIEKFRNVTALRNLTQTHIHQSQIYGYGVSTVFIVFPIIYVGICDCCGKSAC</sequence>
<dbReference type="EMBL" id="JAAMOB010000022">
    <property type="protein sequence ID" value="KAF4097583.1"/>
    <property type="molecule type" value="Genomic_DNA"/>
</dbReference>
<organism evidence="2 3">
    <name type="scientific">Onychostoma macrolepis</name>
    <dbReference type="NCBI Taxonomy" id="369639"/>
    <lineage>
        <taxon>Eukaryota</taxon>
        <taxon>Metazoa</taxon>
        <taxon>Chordata</taxon>
        <taxon>Craniata</taxon>
        <taxon>Vertebrata</taxon>
        <taxon>Euteleostomi</taxon>
        <taxon>Actinopterygii</taxon>
        <taxon>Neopterygii</taxon>
        <taxon>Teleostei</taxon>
        <taxon>Ostariophysi</taxon>
        <taxon>Cypriniformes</taxon>
        <taxon>Cyprinidae</taxon>
        <taxon>Acrossocheilinae</taxon>
        <taxon>Onychostoma</taxon>
    </lineage>
</organism>
<evidence type="ECO:0000313" key="2">
    <source>
        <dbReference type="EMBL" id="KAF4097583.1"/>
    </source>
</evidence>
<dbReference type="Proteomes" id="UP000579812">
    <property type="component" value="Unassembled WGS sequence"/>
</dbReference>
<keyword evidence="1" id="KW-0472">Membrane</keyword>
<keyword evidence="1" id="KW-1133">Transmembrane helix</keyword>